<evidence type="ECO:0000259" key="1">
    <source>
        <dbReference type="PROSITE" id="PS50878"/>
    </source>
</evidence>
<dbReference type="SUPFAM" id="SSF56672">
    <property type="entry name" value="DNA/RNA polymerases"/>
    <property type="match status" value="1"/>
</dbReference>
<accession>A0AA39VSE1</accession>
<dbReference type="EMBL" id="JAUESC010000004">
    <property type="protein sequence ID" value="KAK0597279.1"/>
    <property type="molecule type" value="Genomic_DNA"/>
</dbReference>
<dbReference type="Pfam" id="PF17921">
    <property type="entry name" value="Integrase_H2C2"/>
    <property type="match status" value="1"/>
</dbReference>
<gene>
    <name evidence="3" type="ORF">LWI29_023657</name>
</gene>
<reference evidence="3" key="1">
    <citation type="journal article" date="2022" name="Plant J.">
        <title>Strategies of tolerance reflected in two North American maple genomes.</title>
        <authorList>
            <person name="McEvoy S.L."/>
            <person name="Sezen U.U."/>
            <person name="Trouern-Trend A."/>
            <person name="McMahon S.M."/>
            <person name="Schaberg P.G."/>
            <person name="Yang J."/>
            <person name="Wegrzyn J.L."/>
            <person name="Swenson N.G."/>
        </authorList>
    </citation>
    <scope>NUCLEOTIDE SEQUENCE</scope>
    <source>
        <strain evidence="3">NS2018</strain>
    </source>
</reference>
<dbReference type="InterPro" id="IPR036397">
    <property type="entry name" value="RNaseH_sf"/>
</dbReference>
<dbReference type="InterPro" id="IPR043128">
    <property type="entry name" value="Rev_trsase/Diguanyl_cyclase"/>
</dbReference>
<dbReference type="Proteomes" id="UP001168877">
    <property type="component" value="Unassembled WGS sequence"/>
</dbReference>
<evidence type="ECO:0000313" key="3">
    <source>
        <dbReference type="EMBL" id="KAK0597279.1"/>
    </source>
</evidence>
<dbReference type="InterPro" id="IPR043502">
    <property type="entry name" value="DNA/RNA_pol_sf"/>
</dbReference>
<name>A0AA39VSE1_ACESA</name>
<dbReference type="GO" id="GO:0004523">
    <property type="term" value="F:RNA-DNA hybrid ribonuclease activity"/>
    <property type="evidence" value="ECO:0007669"/>
    <property type="project" value="InterPro"/>
</dbReference>
<dbReference type="PROSITE" id="PS50994">
    <property type="entry name" value="INTEGRASE"/>
    <property type="match status" value="1"/>
</dbReference>
<dbReference type="PROSITE" id="PS50878">
    <property type="entry name" value="RT_POL"/>
    <property type="match status" value="1"/>
</dbReference>
<feature type="domain" description="Integrase catalytic" evidence="2">
    <location>
        <begin position="750"/>
        <end position="918"/>
    </location>
</feature>
<evidence type="ECO:0000259" key="2">
    <source>
        <dbReference type="PROSITE" id="PS50994"/>
    </source>
</evidence>
<dbReference type="Gene3D" id="3.10.10.10">
    <property type="entry name" value="HIV Type 1 Reverse Transcriptase, subunit A, domain 1"/>
    <property type="match status" value="1"/>
</dbReference>
<dbReference type="Pfam" id="PF00665">
    <property type="entry name" value="rve"/>
    <property type="match status" value="1"/>
</dbReference>
<dbReference type="Gene3D" id="3.30.420.10">
    <property type="entry name" value="Ribonuclease H-like superfamily/Ribonuclease H"/>
    <property type="match status" value="2"/>
</dbReference>
<organism evidence="3 4">
    <name type="scientific">Acer saccharum</name>
    <name type="common">Sugar maple</name>
    <dbReference type="NCBI Taxonomy" id="4024"/>
    <lineage>
        <taxon>Eukaryota</taxon>
        <taxon>Viridiplantae</taxon>
        <taxon>Streptophyta</taxon>
        <taxon>Embryophyta</taxon>
        <taxon>Tracheophyta</taxon>
        <taxon>Spermatophyta</taxon>
        <taxon>Magnoliopsida</taxon>
        <taxon>eudicotyledons</taxon>
        <taxon>Gunneridae</taxon>
        <taxon>Pentapetalae</taxon>
        <taxon>rosids</taxon>
        <taxon>malvids</taxon>
        <taxon>Sapindales</taxon>
        <taxon>Sapindaceae</taxon>
        <taxon>Hippocastanoideae</taxon>
        <taxon>Acereae</taxon>
        <taxon>Acer</taxon>
    </lineage>
</organism>
<dbReference type="InterPro" id="IPR041577">
    <property type="entry name" value="RT_RNaseH_2"/>
</dbReference>
<dbReference type="Pfam" id="PF00078">
    <property type="entry name" value="RVT_1"/>
    <property type="match status" value="1"/>
</dbReference>
<dbReference type="Gene3D" id="3.30.70.270">
    <property type="match status" value="2"/>
</dbReference>
<comment type="caution">
    <text evidence="3">The sequence shown here is derived from an EMBL/GenBank/DDBJ whole genome shotgun (WGS) entry which is preliminary data.</text>
</comment>
<keyword evidence="4" id="KW-1185">Reference proteome</keyword>
<reference evidence="3" key="2">
    <citation type="submission" date="2023-06" db="EMBL/GenBank/DDBJ databases">
        <authorList>
            <person name="Swenson N.G."/>
            <person name="Wegrzyn J.L."/>
            <person name="Mcevoy S.L."/>
        </authorList>
    </citation>
    <scope>NUCLEOTIDE SEQUENCE</scope>
    <source>
        <strain evidence="3">NS2018</strain>
        <tissue evidence="3">Leaf</tissue>
    </source>
</reference>
<dbReference type="SUPFAM" id="SSF53098">
    <property type="entry name" value="Ribonuclease H-like"/>
    <property type="match status" value="2"/>
</dbReference>
<dbReference type="PANTHER" id="PTHR48475">
    <property type="entry name" value="RIBONUCLEASE H"/>
    <property type="match status" value="1"/>
</dbReference>
<proteinExistence type="predicted"/>
<dbReference type="InterPro" id="IPR041588">
    <property type="entry name" value="Integrase_H2C2"/>
</dbReference>
<dbReference type="Gene3D" id="3.10.20.370">
    <property type="match status" value="1"/>
</dbReference>
<dbReference type="Gene3D" id="1.10.340.70">
    <property type="match status" value="1"/>
</dbReference>
<sequence>MEELDEVSIDPDQPDRKVFIGSRLPDDIRKQLVEFLRERRNSFAWSHKDMIGIDLEIMVHRLQVDPDHQPVKQKRRKFAPERNKVINEEIQKLFDIGSVREVKYPDWLANVVVVKKKNGKWRVCIDFTDLNKACPKDSFPLPHIDMLVDATAGHELLSFMDAYSGYNQILMHPDDQEKTAFVTERGIFCYKVMPFGLKNAGATYQRLVNKMFAKMLGSTMEVYIDDMLVKSLVAQQHIDHLQQSFDVLDQYGMKLNPTKCSFGVSSGKFLGYLVTQRGVEANPDQIRSIKNIESPKCMKDVQKLTGRVAALNRFISKSSEKCLPFFNVLRKNKAFEWNDDCEKALLELKNYLKSPPLLSKPKDDETLFIYLAVSDTAVSAVLVREEGSSQHPVYYVSKTLLDAETRYSRLEKLALALVMAARKLRPYFQCHSIKVLTTYPLKNILHKPELSGRLTKWAVELSEYDISFHPRSEMKSQKQLHPVYGSCRSTDQVVLKETDYDWYSNPHKGTYWSSLSTVDFMQRATNNEAKYEALIAGLDLAKSLNVKIIKVRSDSQLVVRQVNGTYEARDQRMSAYLNRVKQLQSTFDEFSIEQIPRSENTRADALASLGSTTTNNSKSVPIIHLMSPSIQESETVAPVDNRKSWIEPIFNYLQADILPDDRAEARRIKAKAAKFCILYGKLYKKSFTGPYLRCVTPREAYDVLKSLHQEECGNHSGARSLSNRAITAGYYWPTMRIDSQNHVKSCDKCQRFAPISHLPPGKLPAAPGGVVYMLVLTDYFTKWVEVGAYQQIRDIEVRNFIWKNIICRFGVPKEIVTDNGSQFISYDFKNFCDKYAIKLSFSTPRYPQANGQAESTNKTIVNTLKKRLEAEKSQWAEKLPEILWSYRTTPRRSTGETLFSLVYGSEAVIPIETRLSTARSKNPDEEQNNLELSFELEHLDERRDRAALRTQSYQQQVARHYNKKVNVRVFRLHN</sequence>
<dbReference type="PANTHER" id="PTHR48475:SF2">
    <property type="entry name" value="RIBONUCLEASE H"/>
    <property type="match status" value="1"/>
</dbReference>
<dbReference type="InterPro" id="IPR002156">
    <property type="entry name" value="RNaseH_domain"/>
</dbReference>
<dbReference type="GO" id="GO:0015074">
    <property type="term" value="P:DNA integration"/>
    <property type="evidence" value="ECO:0007669"/>
    <property type="project" value="InterPro"/>
</dbReference>
<dbReference type="Pfam" id="PF17919">
    <property type="entry name" value="RT_RNaseH_2"/>
    <property type="match status" value="1"/>
</dbReference>
<dbReference type="InterPro" id="IPR012337">
    <property type="entry name" value="RNaseH-like_sf"/>
</dbReference>
<evidence type="ECO:0000313" key="4">
    <source>
        <dbReference type="Proteomes" id="UP001168877"/>
    </source>
</evidence>
<dbReference type="Pfam" id="PF13456">
    <property type="entry name" value="RVT_3"/>
    <property type="match status" value="1"/>
</dbReference>
<feature type="domain" description="Reverse transcriptase" evidence="1">
    <location>
        <begin position="95"/>
        <end position="274"/>
    </location>
</feature>
<dbReference type="InterPro" id="IPR000477">
    <property type="entry name" value="RT_dom"/>
</dbReference>
<dbReference type="InterPro" id="IPR001584">
    <property type="entry name" value="Integrase_cat-core"/>
</dbReference>
<dbReference type="CDD" id="cd01647">
    <property type="entry name" value="RT_LTR"/>
    <property type="match status" value="1"/>
</dbReference>
<dbReference type="CDD" id="cd09279">
    <property type="entry name" value="RNase_HI_like"/>
    <property type="match status" value="1"/>
</dbReference>
<dbReference type="AlphaFoldDB" id="A0AA39VSE1"/>
<protein>
    <submittedName>
        <fullName evidence="3">Uncharacterized protein</fullName>
    </submittedName>
</protein>
<dbReference type="GO" id="GO:0003676">
    <property type="term" value="F:nucleic acid binding"/>
    <property type="evidence" value="ECO:0007669"/>
    <property type="project" value="InterPro"/>
</dbReference>